<sequence>MYFTAAVPSVTGAKSTPPPLLQRSDDDISTYPSANLGSLTSTFTPPASCASLTFAYTGNIRGQTPVLGFDYGKTCDANDRRAADPACFPPRYGVAYNNLVAAADVNNRIYPVYSPATICPAGYTSACGFQGPTKTLSNPGAAVPTAPDTRSIAFQWTMSGILGSQESAIGCCPSGFACHSTLPYHCIWEPKPSEVITADANSFCTSHTTTIKLWTVSSSASVYVDAACVILVRDVASSTSTSSSSSSSTTVSFTTTTTPSPTPVLTTNSNKNGGLPTGAKVSIGVCVPLFAAFAGFAMFLLWRRRARYANATGHGVVGKVEMDGTDHRQSSLIYDPSERVTSQISDISSSVVGSGAGVSRLSERYGSSTVLPMQRLHEDIIELPAERNSPVARA</sequence>
<keyword evidence="2" id="KW-1185">Reference proteome</keyword>
<proteinExistence type="predicted"/>
<protein>
    <submittedName>
        <fullName evidence="1">Uncharacterized protein</fullName>
    </submittedName>
</protein>
<name>A0ACC1N0H6_9HYPO</name>
<reference evidence="1" key="1">
    <citation type="submission" date="2022-08" db="EMBL/GenBank/DDBJ databases">
        <title>Genome Sequence of Lecanicillium fungicola.</title>
        <authorList>
            <person name="Buettner E."/>
        </authorList>
    </citation>
    <scope>NUCLEOTIDE SEQUENCE</scope>
    <source>
        <strain evidence="1">Babe33</strain>
    </source>
</reference>
<evidence type="ECO:0000313" key="2">
    <source>
        <dbReference type="Proteomes" id="UP001143910"/>
    </source>
</evidence>
<organism evidence="1 2">
    <name type="scientific">Zarea fungicola</name>
    <dbReference type="NCBI Taxonomy" id="93591"/>
    <lineage>
        <taxon>Eukaryota</taxon>
        <taxon>Fungi</taxon>
        <taxon>Dikarya</taxon>
        <taxon>Ascomycota</taxon>
        <taxon>Pezizomycotina</taxon>
        <taxon>Sordariomycetes</taxon>
        <taxon>Hypocreomycetidae</taxon>
        <taxon>Hypocreales</taxon>
        <taxon>Cordycipitaceae</taxon>
        <taxon>Zarea</taxon>
    </lineage>
</organism>
<dbReference type="Proteomes" id="UP001143910">
    <property type="component" value="Unassembled WGS sequence"/>
</dbReference>
<comment type="caution">
    <text evidence="1">The sequence shown here is derived from an EMBL/GenBank/DDBJ whole genome shotgun (WGS) entry which is preliminary data.</text>
</comment>
<accession>A0ACC1N0H6</accession>
<evidence type="ECO:0000313" key="1">
    <source>
        <dbReference type="EMBL" id="KAJ2972407.1"/>
    </source>
</evidence>
<gene>
    <name evidence="1" type="ORF">NQ176_g7176</name>
</gene>
<dbReference type="EMBL" id="JANJQO010001155">
    <property type="protein sequence ID" value="KAJ2972407.1"/>
    <property type="molecule type" value="Genomic_DNA"/>
</dbReference>